<evidence type="ECO:0000313" key="3">
    <source>
        <dbReference type="Proteomes" id="UP000266841"/>
    </source>
</evidence>
<organism evidence="2 3">
    <name type="scientific">Thalassiosira oceanica</name>
    <name type="common">Marine diatom</name>
    <dbReference type="NCBI Taxonomy" id="159749"/>
    <lineage>
        <taxon>Eukaryota</taxon>
        <taxon>Sar</taxon>
        <taxon>Stramenopiles</taxon>
        <taxon>Ochrophyta</taxon>
        <taxon>Bacillariophyta</taxon>
        <taxon>Coscinodiscophyceae</taxon>
        <taxon>Thalassiosirophycidae</taxon>
        <taxon>Thalassiosirales</taxon>
        <taxon>Thalassiosiraceae</taxon>
        <taxon>Thalassiosira</taxon>
    </lineage>
</organism>
<accession>K0RZS3</accession>
<feature type="region of interest" description="Disordered" evidence="1">
    <location>
        <begin position="84"/>
        <end position="173"/>
    </location>
</feature>
<dbReference type="EMBL" id="AGNL01026498">
    <property type="protein sequence ID" value="EJK57994.1"/>
    <property type="molecule type" value="Genomic_DNA"/>
</dbReference>
<keyword evidence="3" id="KW-1185">Reference proteome</keyword>
<name>K0RZS3_THAOC</name>
<evidence type="ECO:0000313" key="2">
    <source>
        <dbReference type="EMBL" id="EJK57994.1"/>
    </source>
</evidence>
<comment type="caution">
    <text evidence="2">The sequence shown here is derived from an EMBL/GenBank/DDBJ whole genome shotgun (WGS) entry which is preliminary data.</text>
</comment>
<dbReference type="AlphaFoldDB" id="K0RZS3"/>
<feature type="compositionally biased region" description="Acidic residues" evidence="1">
    <location>
        <begin position="99"/>
        <end position="115"/>
    </location>
</feature>
<sequence length="285" mass="31934">MSTWRVEFVGDSGSGVTWRSRFHVDRTRQLNPHFQPAYRHPSLVLTFFGTWRGTMPTIDGDGPPAPANELFDPTQLTQNELDAMDPAQSEGDRSSSTSDSDDDDDEDDDDDDDAVSEASSTRNARVQREAAARRRELTSDLDDDELEEPRPPSPVIPPRPPSPIVPRLPPPGQMSLVTSVESFYDDQSKVDPKKKCAYIMLIVPCVEPGFDPSTSPPFSVLIDQIMNKKKVKGWNKTTFAATKELCRVELIRRGKNKGIPAPRLRGKRRGRARLVEIISRLKTSY</sequence>
<feature type="compositionally biased region" description="Pro residues" evidence="1">
    <location>
        <begin position="151"/>
        <end position="172"/>
    </location>
</feature>
<gene>
    <name evidence="2" type="ORF">THAOC_21916</name>
</gene>
<protein>
    <submittedName>
        <fullName evidence="2">Uncharacterized protein</fullName>
    </submittedName>
</protein>
<dbReference type="Proteomes" id="UP000266841">
    <property type="component" value="Unassembled WGS sequence"/>
</dbReference>
<evidence type="ECO:0000256" key="1">
    <source>
        <dbReference type="SAM" id="MobiDB-lite"/>
    </source>
</evidence>
<reference evidence="2 3" key="1">
    <citation type="journal article" date="2012" name="Genome Biol.">
        <title>Genome and low-iron response of an oceanic diatom adapted to chronic iron limitation.</title>
        <authorList>
            <person name="Lommer M."/>
            <person name="Specht M."/>
            <person name="Roy A.S."/>
            <person name="Kraemer L."/>
            <person name="Andreson R."/>
            <person name="Gutowska M.A."/>
            <person name="Wolf J."/>
            <person name="Bergner S.V."/>
            <person name="Schilhabel M.B."/>
            <person name="Klostermeier U.C."/>
            <person name="Beiko R.G."/>
            <person name="Rosenstiel P."/>
            <person name="Hippler M."/>
            <person name="Laroche J."/>
        </authorList>
    </citation>
    <scope>NUCLEOTIDE SEQUENCE [LARGE SCALE GENOMIC DNA]</scope>
    <source>
        <strain evidence="2 3">CCMP1005</strain>
    </source>
</reference>
<feature type="compositionally biased region" description="Basic and acidic residues" evidence="1">
    <location>
        <begin position="126"/>
        <end position="138"/>
    </location>
</feature>
<proteinExistence type="predicted"/>